<evidence type="ECO:0000259" key="9">
    <source>
        <dbReference type="PROSITE" id="PS50929"/>
    </source>
</evidence>
<dbReference type="SUPFAM" id="SSF90123">
    <property type="entry name" value="ABC transporter transmembrane region"/>
    <property type="match status" value="1"/>
</dbReference>
<sequence length="739" mass="80273">MSLHETPNADGAAPGAAVEGKAPPAALLHQLLAQLNVSADLQALHGACAKAEQSLPAVQPAERVRFILTQVQLKGVQPIQLAWRRFDLRRLPALVLHEDVWYRAERHDGDNIALTDAAGARQTVAESELQSALVLWLRPPAQRSKSTTPSLKGNLAARLVWRELFREPAWVAKVLTATVIVNLLAISTSLFAMQVYDRVVPTLAYSTLTTLVAGMGLIILLDWGLKILRARIVDSVSVAVDKRVSQQVFDHLLHLRLDIQPKSLGTLAAQVGGLDSVRQFFSAGVIFGLIDLPFALMFIAFIALIGGQVGWVYALLLPVALLLGLTTQVRLRDLLRRQLQRHNERQGVLVDTIRGAESIRANNATWRFSEEWQAITASIDGYSIQQKAINSFSSVTTGSLSTLAYVAAVVVGVWQIEVGLLTMGGLIACSILGGRVIAPIAQGVQYLTQWQNVSQSLQMVNQVLSLDLERRADQHLLLPESPPQTLELEKVRFAYPESPVQQVNVANLSLRAGERVLLVGPVGCGKSTLLKVLAGLYRPHEGRVRLGDADLWEIDPQVVAGHLGYLPQSVHLFKGTLRSNLALSGTVGDSRLLKVTRDLGVDAIAASSPLGMDHSISEGGEGLSGGQRQLVALARVVIAQPRIWLLDEPTASLDAESEAKVWQVLEENLRPEDILIVSTHRPMLAMKLATRVILMQQGEVVKDGKPESVMPQLLARAAINRPADALPARKYMGGAPDVV</sequence>
<name>A0ABY5H4T2_9PSED</name>
<dbReference type="Proteomes" id="UP001059672">
    <property type="component" value="Chromosome"/>
</dbReference>
<dbReference type="InterPro" id="IPR011527">
    <property type="entry name" value="ABC1_TM_dom"/>
</dbReference>
<proteinExistence type="predicted"/>
<evidence type="ECO:0000256" key="4">
    <source>
        <dbReference type="ARBA" id="ARBA00022840"/>
    </source>
</evidence>
<dbReference type="PROSITE" id="PS50893">
    <property type="entry name" value="ABC_TRANSPORTER_2"/>
    <property type="match status" value="1"/>
</dbReference>
<dbReference type="Pfam" id="PF00005">
    <property type="entry name" value="ABC_tran"/>
    <property type="match status" value="1"/>
</dbReference>
<evidence type="ECO:0000313" key="11">
    <source>
        <dbReference type="Proteomes" id="UP001059672"/>
    </source>
</evidence>
<feature type="transmembrane region" description="Helical" evidence="7">
    <location>
        <begin position="170"/>
        <end position="196"/>
    </location>
</feature>
<dbReference type="Gene3D" id="1.20.1560.10">
    <property type="entry name" value="ABC transporter type 1, transmembrane domain"/>
    <property type="match status" value="1"/>
</dbReference>
<dbReference type="PANTHER" id="PTHR24221:SF248">
    <property type="entry name" value="ABC TRANSPORTER TRANSMEMBRANE REGION"/>
    <property type="match status" value="1"/>
</dbReference>
<feature type="transmembrane region" description="Helical" evidence="7">
    <location>
        <begin position="311"/>
        <end position="331"/>
    </location>
</feature>
<evidence type="ECO:0000256" key="7">
    <source>
        <dbReference type="SAM" id="Phobius"/>
    </source>
</evidence>
<dbReference type="SUPFAM" id="SSF52540">
    <property type="entry name" value="P-loop containing nucleoside triphosphate hydrolases"/>
    <property type="match status" value="1"/>
</dbReference>
<keyword evidence="4 10" id="KW-0067">ATP-binding</keyword>
<feature type="transmembrane region" description="Helical" evidence="7">
    <location>
        <begin position="392"/>
        <end position="414"/>
    </location>
</feature>
<feature type="domain" description="ABC transmembrane type-1" evidence="9">
    <location>
        <begin position="174"/>
        <end position="452"/>
    </location>
</feature>
<evidence type="ECO:0000313" key="10">
    <source>
        <dbReference type="EMBL" id="UTW07210.1"/>
    </source>
</evidence>
<evidence type="ECO:0000256" key="6">
    <source>
        <dbReference type="ARBA" id="ARBA00023136"/>
    </source>
</evidence>
<dbReference type="RefSeq" id="WP_255837772.1">
    <property type="nucleotide sequence ID" value="NZ_CP073346.1"/>
</dbReference>
<dbReference type="InterPro" id="IPR039421">
    <property type="entry name" value="Type_1_exporter"/>
</dbReference>
<dbReference type="Gene3D" id="3.40.50.300">
    <property type="entry name" value="P-loop containing nucleotide triphosphate hydrolases"/>
    <property type="match status" value="1"/>
</dbReference>
<dbReference type="InterPro" id="IPR003593">
    <property type="entry name" value="AAA+_ATPase"/>
</dbReference>
<evidence type="ECO:0000256" key="5">
    <source>
        <dbReference type="ARBA" id="ARBA00022989"/>
    </source>
</evidence>
<evidence type="ECO:0000256" key="3">
    <source>
        <dbReference type="ARBA" id="ARBA00022741"/>
    </source>
</evidence>
<dbReference type="PANTHER" id="PTHR24221">
    <property type="entry name" value="ATP-BINDING CASSETTE SUB-FAMILY B"/>
    <property type="match status" value="1"/>
</dbReference>
<keyword evidence="11" id="KW-1185">Reference proteome</keyword>
<dbReference type="PROSITE" id="PS00211">
    <property type="entry name" value="ABC_TRANSPORTER_1"/>
    <property type="match status" value="1"/>
</dbReference>
<dbReference type="GO" id="GO:0005524">
    <property type="term" value="F:ATP binding"/>
    <property type="evidence" value="ECO:0007669"/>
    <property type="project" value="UniProtKB-KW"/>
</dbReference>
<keyword evidence="6 7" id="KW-0472">Membrane</keyword>
<dbReference type="InterPro" id="IPR036640">
    <property type="entry name" value="ABC1_TM_sf"/>
</dbReference>
<dbReference type="InterPro" id="IPR027417">
    <property type="entry name" value="P-loop_NTPase"/>
</dbReference>
<feature type="transmembrane region" description="Helical" evidence="7">
    <location>
        <begin position="202"/>
        <end position="221"/>
    </location>
</feature>
<accession>A0ABY5H4T2</accession>
<dbReference type="SMART" id="SM00382">
    <property type="entry name" value="AAA"/>
    <property type="match status" value="1"/>
</dbReference>
<protein>
    <submittedName>
        <fullName evidence="10">ATP-binding cassette domain-containing protein</fullName>
    </submittedName>
</protein>
<dbReference type="InterPro" id="IPR003439">
    <property type="entry name" value="ABC_transporter-like_ATP-bd"/>
</dbReference>
<dbReference type="PROSITE" id="PS50929">
    <property type="entry name" value="ABC_TM1F"/>
    <property type="match status" value="1"/>
</dbReference>
<dbReference type="Pfam" id="PF00664">
    <property type="entry name" value="ABC_membrane"/>
    <property type="match status" value="1"/>
</dbReference>
<dbReference type="InterPro" id="IPR017871">
    <property type="entry name" value="ABC_transporter-like_CS"/>
</dbReference>
<dbReference type="EMBL" id="CP073346">
    <property type="protein sequence ID" value="UTW07210.1"/>
    <property type="molecule type" value="Genomic_DNA"/>
</dbReference>
<gene>
    <name evidence="10" type="ORF">KDW96_18890</name>
</gene>
<comment type="subcellular location">
    <subcellularLocation>
        <location evidence="1">Cell membrane</location>
        <topology evidence="1">Multi-pass membrane protein</topology>
    </subcellularLocation>
</comment>
<organism evidence="10 11">
    <name type="scientific">Pseudomonas benzenivorans</name>
    <dbReference type="NCBI Taxonomy" id="556533"/>
    <lineage>
        <taxon>Bacteria</taxon>
        <taxon>Pseudomonadati</taxon>
        <taxon>Pseudomonadota</taxon>
        <taxon>Gammaproteobacteria</taxon>
        <taxon>Pseudomonadales</taxon>
        <taxon>Pseudomonadaceae</taxon>
        <taxon>Pseudomonas</taxon>
    </lineage>
</organism>
<keyword evidence="3" id="KW-0547">Nucleotide-binding</keyword>
<evidence type="ECO:0000256" key="1">
    <source>
        <dbReference type="ARBA" id="ARBA00004651"/>
    </source>
</evidence>
<keyword evidence="5 7" id="KW-1133">Transmembrane helix</keyword>
<feature type="domain" description="ABC transporter" evidence="8">
    <location>
        <begin position="486"/>
        <end position="722"/>
    </location>
</feature>
<feature type="transmembrane region" description="Helical" evidence="7">
    <location>
        <begin position="280"/>
        <end position="305"/>
    </location>
</feature>
<keyword evidence="2 7" id="KW-0812">Transmembrane</keyword>
<evidence type="ECO:0000259" key="8">
    <source>
        <dbReference type="PROSITE" id="PS50893"/>
    </source>
</evidence>
<reference evidence="10" key="1">
    <citation type="submission" date="2021-04" db="EMBL/GenBank/DDBJ databases">
        <title>Oceanospirillales bacteria with DddD are important DMSP degraders in coastal seawater.</title>
        <authorList>
            <person name="Liu J."/>
        </authorList>
    </citation>
    <scope>NUCLEOTIDE SEQUENCE</scope>
    <source>
        <strain evidence="10">D13-4</strain>
    </source>
</reference>
<evidence type="ECO:0000256" key="2">
    <source>
        <dbReference type="ARBA" id="ARBA00022692"/>
    </source>
</evidence>